<dbReference type="InterPro" id="IPR048960">
    <property type="entry name" value="POLQ-like_helical"/>
</dbReference>
<dbReference type="SUPFAM" id="SSF52540">
    <property type="entry name" value="P-loop containing nucleoside triphosphate hydrolases"/>
    <property type="match status" value="2"/>
</dbReference>
<keyword evidence="2" id="KW-0808">Transferase</keyword>
<protein>
    <recommendedName>
        <fullName evidence="1">DNA-directed DNA polymerase</fullName>
        <ecNumber evidence="1">2.7.7.7</ecNumber>
    </recommendedName>
</protein>
<dbReference type="InterPro" id="IPR001650">
    <property type="entry name" value="Helicase_C-like"/>
</dbReference>
<organism evidence="8 9">
    <name type="scientific">Clonorchis sinensis</name>
    <name type="common">Chinese liver fluke</name>
    <dbReference type="NCBI Taxonomy" id="79923"/>
    <lineage>
        <taxon>Eukaryota</taxon>
        <taxon>Metazoa</taxon>
        <taxon>Spiralia</taxon>
        <taxon>Lophotrochozoa</taxon>
        <taxon>Platyhelminthes</taxon>
        <taxon>Trematoda</taxon>
        <taxon>Digenea</taxon>
        <taxon>Opisthorchiida</taxon>
        <taxon>Opisthorchiata</taxon>
        <taxon>Opisthorchiidae</taxon>
        <taxon>Clonorchis</taxon>
    </lineage>
</organism>
<feature type="region of interest" description="Disordered" evidence="6">
    <location>
        <begin position="883"/>
        <end position="972"/>
    </location>
</feature>
<dbReference type="PANTHER" id="PTHR10133:SF62">
    <property type="entry name" value="DNA POLYMERASE THETA"/>
    <property type="match status" value="1"/>
</dbReference>
<feature type="region of interest" description="Disordered" evidence="6">
    <location>
        <begin position="475"/>
        <end position="498"/>
    </location>
</feature>
<dbReference type="GO" id="GO:0003887">
    <property type="term" value="F:DNA-directed DNA polymerase activity"/>
    <property type="evidence" value="ECO:0007669"/>
    <property type="project" value="UniProtKB-KW"/>
</dbReference>
<dbReference type="Gene3D" id="1.20.1060.10">
    <property type="entry name" value="Taq DNA Polymerase, Chain T, domain 4"/>
    <property type="match status" value="1"/>
</dbReference>
<keyword evidence="4" id="KW-0239">DNA-directed DNA polymerase</keyword>
<evidence type="ECO:0000259" key="7">
    <source>
        <dbReference type="PROSITE" id="PS51194"/>
    </source>
</evidence>
<dbReference type="Gene3D" id="1.10.150.20">
    <property type="entry name" value="5' to 3' exonuclease, C-terminal subdomain"/>
    <property type="match status" value="1"/>
</dbReference>
<feature type="domain" description="Helicase C-terminal" evidence="7">
    <location>
        <begin position="198"/>
        <end position="449"/>
    </location>
</feature>
<evidence type="ECO:0000256" key="4">
    <source>
        <dbReference type="ARBA" id="ARBA00022932"/>
    </source>
</evidence>
<evidence type="ECO:0000313" key="8">
    <source>
        <dbReference type="EMBL" id="GAA48113.1"/>
    </source>
</evidence>
<dbReference type="InterPro" id="IPR002298">
    <property type="entry name" value="DNA_polymerase_A"/>
</dbReference>
<reference evidence="8" key="1">
    <citation type="journal article" date="2011" name="Genome Biol.">
        <title>The draft genome of the carcinogenic human liver fluke Clonorchis sinensis.</title>
        <authorList>
            <person name="Wang X."/>
            <person name="Chen W."/>
            <person name="Huang Y."/>
            <person name="Sun J."/>
            <person name="Men J."/>
            <person name="Liu H."/>
            <person name="Luo F."/>
            <person name="Guo L."/>
            <person name="Lv X."/>
            <person name="Deng C."/>
            <person name="Zhou C."/>
            <person name="Fan Y."/>
            <person name="Li X."/>
            <person name="Huang L."/>
            <person name="Hu Y."/>
            <person name="Liang C."/>
            <person name="Hu X."/>
            <person name="Xu J."/>
            <person name="Yu X."/>
        </authorList>
    </citation>
    <scope>NUCLEOTIDE SEQUENCE [LARGE SCALE GENOMIC DNA]</scope>
    <source>
        <strain evidence="8">Henan</strain>
    </source>
</reference>
<sequence length="1956" mass="214689">MELRPGPFVGVSDGALFVPPTVFSIYADLGINSVFSWQGDCLRIPGVLGLVIVDELHLIGDAHRGYLLELLLTKLLVHSRRVRQESQVDSSLFPSQSSLATQSSRKFKGVQIVGMSATLPNLGLLGDWLDAAVYTTTFRPVPLTEFVFSRDSRTSVNHAYLVARSDSPQSHHALRSGSNVGSERLQPVSTPLLDSQLSAEAHLTSVDEDGVFSLCLDTLLTGHGVLVFCPTKQWCEQLADSMAKHIFTITQSYFLAKEDENTRLPQTARKDEITMTTPGEFGSIGFRLAARLNRSGLMGCVERLRQCPAGLDPSLARCLGYAVAFHHAGLTVEEREVVESGFRSGIIRILVATSTLSSGVNLPARRVIIRTPLFHGQILDYLCYKQMAGRAGRQGVDTSGQSILLCKPRDLPRVRQLISAGMPAVHSCLMDAFGGSAESTFKRALLEVIANGFISNVAEARHYLSSTLMAKALSTATSQEDSSPARHSRRRSLRLSQTKGAIHSVEASEVSLAVPQKHSKSPWRQDPTLSKTDRILNLCLFQLCDHDLIVINRCTNTDCTQCHTAKSSIHLKTQVILNCYQLKPTALGRAVLSSSLGPTHGLVVFEELDRAQRSLALDTDLHLIYLLTPVYLDVGAGLDWFRYLEHYQSLSPADRRVADLIGIEERFITRCAAGASTSSNTSTRPGASASNSERVALHRRFYTALTLYRLVCEDGLGTVAEQFGVNRGLLQSLQQQASTYAGMVTIFCNRLGWIHLERLLAGFQSRLFYGVAEELVDLVRLLPLVNAQRARALYAGGYTSVSAVANAKPRDLSRLLQRATPFQRGELSAPGALQRQTIMLDDGRYVDEEEAAPLIVQKAKDLLQQDLAAVYGTHVITLPATSGTGSSYQSSICTNESDAYPDQPQCPSSVAVMHTSSAMNPEEHSPSPPFIPNEPTEKPVLSLRRALSEPSVPKPKRRRSSPDERSEVSSQVLCDRQIEPGFIDLSPTPKQPLTDVTQAVDIAAPQIADPTFISQDESFVLTTQLVAIVDSRSSSSVDIPFTVSQPLHDQSDSHMPASRINQPDIEMNDTLTLSMLDNALDLGNVSLRQSVSRTSDEVTLPNSVGTDNRSGKPLCSQITEDSLRFSPCIHTVHHESESSSPVDCGIPDSQTLSPCCSRILENAVLPTAVTRLNDMLRSTSETLFNIVEVTRTEPLWHTFLGDFIEWIRRFDKCSSHLRSIAIQPCWMTGSPDSSILPTASIPCTWLSGPAGHPSMGGGVGLNSNQHPLPLTLTGLAVSSQLLLPNTVFWIELDSAGDPQKVQRALCLDGLRSIFTHLAQSRMMLVAWDAKWWFRVARDLLGFGHLSVFDPATAGWLRDPDQGRPLLSSEVLSLNPNTQELIEQLRLAGVNSDWSNLVPADSKEPPSICPPNRMVVPSELSALSRHISLAATHCYLLAQWTDPDLFCMTDAPEILLQLELPCQALLARVESTGFVLDLDLLRGCRDDLTRNAQLLERVAHRLAGESFNLESPKEISKVLFARLHLPHLTDPTDHVAAKKRSRVALLTGGRSQSRGPIYPRVTNALLTRLSGLHPLPSVIIQWRHISCLLTKTFAGLMAACEIHADRFLVDQKTITPGRISPTYDVYTATGRIVSCFPNIQAVPKDIVIDYTQIHTRTPPSIIRPRRAFQACSGGILVSADFCQLELRLLAHFSRDSDLLKLLSIDGSVDGTDNYLPPPPEQDAFRKLAAHWLRLSSTHEVTSNQRQQAKQICYALIYGMGVQGLASQLNVPEATAQRLMDSFMYAYPGIQRFISDTIQSAHRLGYVSTLRGRVRLLPALGDKESGSSSAQPQLTVPLLVRSGPLQTQQYYSTAKAERQAVNTVIQGSAAEIAKAAMLEVDEVLTSNDWHDNCRLVLHEHDELLYEIVPASLGPVLGALIRHTLARTSQTHGLSVPLPVKLTAGRNWSELEEVLWSKS</sequence>
<evidence type="ECO:0000256" key="6">
    <source>
        <dbReference type="SAM" id="MobiDB-lite"/>
    </source>
</evidence>
<evidence type="ECO:0000256" key="2">
    <source>
        <dbReference type="ARBA" id="ARBA00022679"/>
    </source>
</evidence>
<dbReference type="CDD" id="cd08638">
    <property type="entry name" value="DNA_pol_A_theta"/>
    <property type="match status" value="1"/>
</dbReference>
<keyword evidence="9" id="KW-1185">Reference proteome</keyword>
<evidence type="ECO:0000256" key="3">
    <source>
        <dbReference type="ARBA" id="ARBA00022695"/>
    </source>
</evidence>
<dbReference type="Gene3D" id="1.10.3380.20">
    <property type="match status" value="1"/>
</dbReference>
<dbReference type="EC" id="2.7.7.7" evidence="1"/>
<accession>G7Y577</accession>
<dbReference type="PRINTS" id="PR00868">
    <property type="entry name" value="DNAPOLI"/>
</dbReference>
<dbReference type="GO" id="GO:0097681">
    <property type="term" value="P:double-strand break repair via alternative nonhomologous end joining"/>
    <property type="evidence" value="ECO:0007669"/>
    <property type="project" value="TreeGrafter"/>
</dbReference>
<dbReference type="GO" id="GO:0003677">
    <property type="term" value="F:DNA binding"/>
    <property type="evidence" value="ECO:0007669"/>
    <property type="project" value="InterPro"/>
</dbReference>
<reference key="2">
    <citation type="submission" date="2011-10" db="EMBL/GenBank/DDBJ databases">
        <title>The genome and transcriptome sequence of Clonorchis sinensis provide insights into the carcinogenic liver fluke.</title>
        <authorList>
            <person name="Wang X."/>
            <person name="Huang Y."/>
            <person name="Chen W."/>
            <person name="Liu H."/>
            <person name="Guo L."/>
            <person name="Chen Y."/>
            <person name="Luo F."/>
            <person name="Zhou W."/>
            <person name="Sun J."/>
            <person name="Mao Q."/>
            <person name="Liang P."/>
            <person name="Zhou C."/>
            <person name="Tian Y."/>
            <person name="Men J."/>
            <person name="Lv X."/>
            <person name="Huang L."/>
            <person name="Zhou J."/>
            <person name="Hu Y."/>
            <person name="Li R."/>
            <person name="Zhang F."/>
            <person name="Lei H."/>
            <person name="Li X."/>
            <person name="Hu X."/>
            <person name="Liang C."/>
            <person name="Xu J."/>
            <person name="Wu Z."/>
            <person name="Yu X."/>
        </authorList>
    </citation>
    <scope>NUCLEOTIDE SEQUENCE</scope>
    <source>
        <strain>Henan</strain>
    </source>
</reference>
<name>G7Y577_CLOSI</name>
<evidence type="ECO:0000313" key="9">
    <source>
        <dbReference type="Proteomes" id="UP000008909"/>
    </source>
</evidence>
<dbReference type="InterPro" id="IPR043502">
    <property type="entry name" value="DNA/RNA_pol_sf"/>
</dbReference>
<dbReference type="Proteomes" id="UP000008909">
    <property type="component" value="Unassembled WGS sequence"/>
</dbReference>
<gene>
    <name evidence="8" type="ORF">CLF_101193</name>
</gene>
<dbReference type="SMART" id="SM00490">
    <property type="entry name" value="HELICc"/>
    <property type="match status" value="1"/>
</dbReference>
<evidence type="ECO:0000256" key="5">
    <source>
        <dbReference type="ARBA" id="ARBA00049244"/>
    </source>
</evidence>
<dbReference type="InterPro" id="IPR001098">
    <property type="entry name" value="DNA-dir_DNA_pol_A_palm_dom"/>
</dbReference>
<comment type="catalytic activity">
    <reaction evidence="5">
        <text>DNA(n) + a 2'-deoxyribonucleoside 5'-triphosphate = DNA(n+1) + diphosphate</text>
        <dbReference type="Rhea" id="RHEA:22508"/>
        <dbReference type="Rhea" id="RHEA-COMP:17339"/>
        <dbReference type="Rhea" id="RHEA-COMP:17340"/>
        <dbReference type="ChEBI" id="CHEBI:33019"/>
        <dbReference type="ChEBI" id="CHEBI:61560"/>
        <dbReference type="ChEBI" id="CHEBI:173112"/>
        <dbReference type="EC" id="2.7.7.7"/>
    </reaction>
</comment>
<dbReference type="GO" id="GO:0006261">
    <property type="term" value="P:DNA-templated DNA replication"/>
    <property type="evidence" value="ECO:0007669"/>
    <property type="project" value="InterPro"/>
</dbReference>
<dbReference type="EMBL" id="DF142869">
    <property type="protein sequence ID" value="GAA48113.1"/>
    <property type="molecule type" value="Genomic_DNA"/>
</dbReference>
<dbReference type="InterPro" id="IPR046931">
    <property type="entry name" value="HTH_61"/>
</dbReference>
<dbReference type="InterPro" id="IPR019760">
    <property type="entry name" value="DNA-dir_DNA_pol_A_CS"/>
</dbReference>
<feature type="compositionally biased region" description="Polar residues" evidence="6">
    <location>
        <begin position="883"/>
        <end position="897"/>
    </location>
</feature>
<dbReference type="SUPFAM" id="SSF56672">
    <property type="entry name" value="DNA/RNA polymerases"/>
    <property type="match status" value="1"/>
</dbReference>
<dbReference type="SUPFAM" id="SSF158702">
    <property type="entry name" value="Sec63 N-terminal domain-like"/>
    <property type="match status" value="1"/>
</dbReference>
<dbReference type="Gene3D" id="3.40.50.300">
    <property type="entry name" value="P-loop containing nucleotide triphosphate hydrolases"/>
    <property type="match status" value="2"/>
</dbReference>
<dbReference type="Pfam" id="PF00476">
    <property type="entry name" value="DNA_pol_A"/>
    <property type="match status" value="1"/>
</dbReference>
<dbReference type="PANTHER" id="PTHR10133">
    <property type="entry name" value="DNA POLYMERASE I"/>
    <property type="match status" value="1"/>
</dbReference>
<dbReference type="PROSITE" id="PS51194">
    <property type="entry name" value="HELICASE_CTER"/>
    <property type="match status" value="1"/>
</dbReference>
<evidence type="ECO:0000256" key="1">
    <source>
        <dbReference type="ARBA" id="ARBA00012417"/>
    </source>
</evidence>
<dbReference type="CDD" id="cd18795">
    <property type="entry name" value="SF2_C_Ski2"/>
    <property type="match status" value="1"/>
</dbReference>
<dbReference type="PROSITE" id="PS00447">
    <property type="entry name" value="DNA_POLYMERASE_A"/>
    <property type="match status" value="1"/>
</dbReference>
<dbReference type="SMART" id="SM00482">
    <property type="entry name" value="POLAc"/>
    <property type="match status" value="1"/>
</dbReference>
<dbReference type="Pfam" id="PF21099">
    <property type="entry name" value="POLQ_helical"/>
    <property type="match status" value="1"/>
</dbReference>
<dbReference type="Gene3D" id="3.30.70.370">
    <property type="match status" value="1"/>
</dbReference>
<dbReference type="InterPro" id="IPR027417">
    <property type="entry name" value="P-loop_NTPase"/>
</dbReference>
<dbReference type="Pfam" id="PF20470">
    <property type="entry name" value="HTH_61"/>
    <property type="match status" value="1"/>
</dbReference>
<keyword evidence="3" id="KW-0548">Nucleotidyltransferase</keyword>
<dbReference type="Pfam" id="PF00271">
    <property type="entry name" value="Helicase_C"/>
    <property type="match status" value="1"/>
</dbReference>
<proteinExistence type="predicted"/>